<dbReference type="Gene3D" id="3.30.450.40">
    <property type="match status" value="1"/>
</dbReference>
<dbReference type="SMART" id="SM00091">
    <property type="entry name" value="PAS"/>
    <property type="match status" value="1"/>
</dbReference>
<dbReference type="AlphaFoldDB" id="A0A846HHC0"/>
<dbReference type="InterPro" id="IPR000014">
    <property type="entry name" value="PAS"/>
</dbReference>
<dbReference type="InterPro" id="IPR016132">
    <property type="entry name" value="Phyto_chromo_attachment"/>
</dbReference>
<dbReference type="SUPFAM" id="SSF55781">
    <property type="entry name" value="GAF domain-like"/>
    <property type="match status" value="1"/>
</dbReference>
<dbReference type="PANTHER" id="PTHR32089:SF114">
    <property type="entry name" value="METHYL-ACCEPTING CHEMOTAXIS PROTEIN MCPB"/>
    <property type="match status" value="1"/>
</dbReference>
<dbReference type="SUPFAM" id="SSF55785">
    <property type="entry name" value="PYP-like sensor domain (PAS domain)"/>
    <property type="match status" value="1"/>
</dbReference>
<feature type="transmembrane region" description="Helical" evidence="2">
    <location>
        <begin position="146"/>
        <end position="166"/>
    </location>
</feature>
<feature type="transmembrane region" description="Helical" evidence="2">
    <location>
        <begin position="222"/>
        <end position="246"/>
    </location>
</feature>
<dbReference type="Pfam" id="PF01590">
    <property type="entry name" value="GAF"/>
    <property type="match status" value="1"/>
</dbReference>
<evidence type="ECO:0000256" key="2">
    <source>
        <dbReference type="PROSITE-ProRule" id="PRU00244"/>
    </source>
</evidence>
<dbReference type="PROSITE" id="PS50112">
    <property type="entry name" value="PAS"/>
    <property type="match status" value="1"/>
</dbReference>
<keyword evidence="1 3" id="KW-0807">Transducer</keyword>
<dbReference type="Proteomes" id="UP000031549">
    <property type="component" value="Unassembled WGS sequence"/>
</dbReference>
<dbReference type="PROSITE" id="PS50113">
    <property type="entry name" value="PAC"/>
    <property type="match status" value="1"/>
</dbReference>
<evidence type="ECO:0000259" key="5">
    <source>
        <dbReference type="PROSITE" id="PS50046"/>
    </source>
</evidence>
<feature type="domain" description="PAC" evidence="8">
    <location>
        <begin position="509"/>
        <end position="565"/>
    </location>
</feature>
<dbReference type="GO" id="GO:0007165">
    <property type="term" value="P:signal transduction"/>
    <property type="evidence" value="ECO:0007669"/>
    <property type="project" value="UniProtKB-KW"/>
</dbReference>
<dbReference type="Gene3D" id="3.30.450.20">
    <property type="entry name" value="PAS domain"/>
    <property type="match status" value="1"/>
</dbReference>
<dbReference type="SUPFAM" id="SSF58104">
    <property type="entry name" value="Methyl-accepting chemotaxis protein (MCP) signaling domain"/>
    <property type="match status" value="1"/>
</dbReference>
<feature type="transmembrane region" description="Helical" evidence="2">
    <location>
        <begin position="82"/>
        <end position="103"/>
    </location>
</feature>
<dbReference type="InterPro" id="IPR003018">
    <property type="entry name" value="GAF"/>
</dbReference>
<protein>
    <submittedName>
        <fullName evidence="10">PAS domain-containing protein</fullName>
    </submittedName>
</protein>
<keyword evidence="2" id="KW-0812">Transmembrane</keyword>
<dbReference type="CDD" id="cd00130">
    <property type="entry name" value="PAS"/>
    <property type="match status" value="1"/>
</dbReference>
<dbReference type="SMART" id="SM00086">
    <property type="entry name" value="PAC"/>
    <property type="match status" value="1"/>
</dbReference>
<feature type="coiled-coil region" evidence="4">
    <location>
        <begin position="768"/>
        <end position="795"/>
    </location>
</feature>
<dbReference type="InterPro" id="IPR005330">
    <property type="entry name" value="MHYT_dom"/>
</dbReference>
<dbReference type="InterPro" id="IPR029016">
    <property type="entry name" value="GAF-like_dom_sf"/>
</dbReference>
<dbReference type="InterPro" id="IPR004089">
    <property type="entry name" value="MCPsignal_dom"/>
</dbReference>
<proteinExistence type="predicted"/>
<keyword evidence="4" id="KW-0175">Coiled coil</keyword>
<sequence length="898" mass="98694">MLTADVAISSSYDPRIISLSIAIAVLAAYTALDLAGRVTAATSWAKTAWLIGGAIVMGIGIWSMHFVAMLAFSLPIPMTYDILTVLLSIIPAIIASIGALFLASRPTLSLWQLIMGGILMGIGIASMHYIGMFAMRMEANTTYNPLLFAVSIAIAISASIVALSVAFQLRTQSSTSALLARIFAALIMGLAIAGMHYTGMAAVRFTPTNPKAIATGAMKNGITWLAVSIAIATFVILGFALLTSFVDRQLTAQVKLLEKQEAEARRSQLFTEITLQIRRSLKSEDVLYTTVNEIRQALKSDRVVIYRFYPDWSGTIVAESVADGWLKTIGKTVHEPFREDYIAMYASGEVRATDNIKETGYTNCHCQILEDFQIKANLVAPIIINNQLISILCVHQCSQPRHWQKFEIDLVRHLAIQVAIALEQASLLNEYQQSQKVLRLRDRAIAAASNAIIITDPRAIDNPIIFCNPAFETITGYSPEEAVGRNCRFLQGPDTDPATIQQLRHAVRNSLECQVVIKNYRKDKTPYWSELTISPVRDSFGQVINYIGVQTDITRRKQAEEELKLSQQALQSQLLELLINVKEASKGDLTVGAENLAGEVGVVADVFNTIIHNLRQIVNQVKLATYQVNLSLNENSGVIQQLANQALTQAEEINYTLEEVNKINLFIQTVADDARQLSEIANKTSDTAATTQAAIDNTVESIFNLQQTVIEKVNKVKRLGESSQKIAFIVSLIKQIALQTNLLAINANIDTAWVGKEGRGFTIVAEQIGQLAAQCAEATKEVQQMLENMEMETSEVVKTIQIETREVLEKANTIKDAKHNLGQILEVSRQIDDLAESIKNATVSQAQSSSAIASRMQHLAAASEHTANSSYMVFNSLQQTQQVTLQLEDSVNAFKTDI</sequence>
<feature type="transmembrane region" description="Helical" evidence="2">
    <location>
        <begin position="110"/>
        <end position="134"/>
    </location>
</feature>
<feature type="transmembrane region" description="Helical" evidence="2">
    <location>
        <begin position="16"/>
        <end position="36"/>
    </location>
</feature>
<dbReference type="GO" id="GO:0016020">
    <property type="term" value="C:membrane"/>
    <property type="evidence" value="ECO:0007669"/>
    <property type="project" value="UniProtKB-UniRule"/>
</dbReference>
<dbReference type="PROSITE" id="PS50111">
    <property type="entry name" value="CHEMOTAXIS_TRANSDUC_2"/>
    <property type="match status" value="1"/>
</dbReference>
<dbReference type="PROSITE" id="PS50924">
    <property type="entry name" value="MHYT"/>
    <property type="match status" value="1"/>
</dbReference>
<dbReference type="Pfam" id="PF03707">
    <property type="entry name" value="MHYT"/>
    <property type="match status" value="3"/>
</dbReference>
<feature type="domain" description="Methyl-accepting transducer" evidence="6">
    <location>
        <begin position="624"/>
        <end position="860"/>
    </location>
</feature>
<organism evidence="10 11">
    <name type="scientific">Hassallia byssoidea VB512170</name>
    <dbReference type="NCBI Taxonomy" id="1304833"/>
    <lineage>
        <taxon>Bacteria</taxon>
        <taxon>Bacillati</taxon>
        <taxon>Cyanobacteriota</taxon>
        <taxon>Cyanophyceae</taxon>
        <taxon>Nostocales</taxon>
        <taxon>Tolypothrichaceae</taxon>
        <taxon>Hassallia</taxon>
    </lineage>
</organism>
<reference evidence="10 11" key="1">
    <citation type="journal article" date="2015" name="Genome Announc.">
        <title>Draft Genome Sequence of Cyanobacterium Hassallia byssoidea Strain VB512170, Isolated from Monuments in India.</title>
        <authorList>
            <person name="Singh D."/>
            <person name="Chandrababunaidu M.M."/>
            <person name="Panda A."/>
            <person name="Sen D."/>
            <person name="Bhattacharyya S."/>
            <person name="Adhikary S.P."/>
            <person name="Tripathy S."/>
        </authorList>
    </citation>
    <scope>NUCLEOTIDE SEQUENCE [LARGE SCALE GENOMIC DNA]</scope>
    <source>
        <strain evidence="10 11">VB512170</strain>
    </source>
</reference>
<dbReference type="Gene3D" id="1.10.287.950">
    <property type="entry name" value="Methyl-accepting chemotaxis protein"/>
    <property type="match status" value="1"/>
</dbReference>
<evidence type="ECO:0000256" key="4">
    <source>
        <dbReference type="SAM" id="Coils"/>
    </source>
</evidence>
<dbReference type="PANTHER" id="PTHR32089">
    <property type="entry name" value="METHYL-ACCEPTING CHEMOTAXIS PROTEIN MCPB"/>
    <property type="match status" value="1"/>
</dbReference>
<dbReference type="InterPro" id="IPR035965">
    <property type="entry name" value="PAS-like_dom_sf"/>
</dbReference>
<gene>
    <name evidence="10" type="ORF">PI95_030550</name>
</gene>
<dbReference type="SMART" id="SM00283">
    <property type="entry name" value="MA"/>
    <property type="match status" value="1"/>
</dbReference>
<evidence type="ECO:0000256" key="3">
    <source>
        <dbReference type="PROSITE-ProRule" id="PRU00284"/>
    </source>
</evidence>
<feature type="transmembrane region" description="Helical" evidence="2">
    <location>
        <begin position="178"/>
        <end position="202"/>
    </location>
</feature>
<dbReference type="InterPro" id="IPR000700">
    <property type="entry name" value="PAS-assoc_C"/>
</dbReference>
<evidence type="ECO:0000313" key="10">
    <source>
        <dbReference type="EMBL" id="NEU76732.1"/>
    </source>
</evidence>
<dbReference type="PROSITE" id="PS50046">
    <property type="entry name" value="PHYTOCHROME_2"/>
    <property type="match status" value="1"/>
</dbReference>
<evidence type="ECO:0000259" key="9">
    <source>
        <dbReference type="PROSITE" id="PS50924"/>
    </source>
</evidence>
<feature type="domain" description="Phytochrome chromophore attachment site" evidence="5">
    <location>
        <begin position="282"/>
        <end position="417"/>
    </location>
</feature>
<name>A0A846HHC0_9CYAN</name>
<accession>A0A846HHC0</accession>
<keyword evidence="2" id="KW-1133">Transmembrane helix</keyword>
<keyword evidence="11" id="KW-1185">Reference proteome</keyword>
<evidence type="ECO:0000313" key="11">
    <source>
        <dbReference type="Proteomes" id="UP000031549"/>
    </source>
</evidence>
<keyword evidence="2" id="KW-0472">Membrane</keyword>
<feature type="transmembrane region" description="Helical" evidence="2">
    <location>
        <begin position="48"/>
        <end position="76"/>
    </location>
</feature>
<feature type="domain" description="MHYT" evidence="9">
    <location>
        <begin position="12"/>
        <end position="206"/>
    </location>
</feature>
<dbReference type="SMART" id="SM00065">
    <property type="entry name" value="GAF"/>
    <property type="match status" value="1"/>
</dbReference>
<feature type="domain" description="PAS" evidence="7">
    <location>
        <begin position="443"/>
        <end position="510"/>
    </location>
</feature>
<evidence type="ECO:0000259" key="6">
    <source>
        <dbReference type="PROSITE" id="PS50111"/>
    </source>
</evidence>
<dbReference type="RefSeq" id="WP_039737204.1">
    <property type="nucleotide sequence ID" value="NZ_JTCM02000129.1"/>
</dbReference>
<evidence type="ECO:0000256" key="1">
    <source>
        <dbReference type="ARBA" id="ARBA00023224"/>
    </source>
</evidence>
<dbReference type="InterPro" id="IPR001610">
    <property type="entry name" value="PAC"/>
</dbReference>
<dbReference type="EMBL" id="JTCM02000129">
    <property type="protein sequence ID" value="NEU76732.1"/>
    <property type="molecule type" value="Genomic_DNA"/>
</dbReference>
<dbReference type="NCBIfam" id="TIGR00229">
    <property type="entry name" value="sensory_box"/>
    <property type="match status" value="1"/>
</dbReference>
<dbReference type="Pfam" id="PF00015">
    <property type="entry name" value="MCPsignal"/>
    <property type="match status" value="1"/>
</dbReference>
<evidence type="ECO:0000259" key="7">
    <source>
        <dbReference type="PROSITE" id="PS50112"/>
    </source>
</evidence>
<dbReference type="Pfam" id="PF13426">
    <property type="entry name" value="PAS_9"/>
    <property type="match status" value="1"/>
</dbReference>
<evidence type="ECO:0000259" key="8">
    <source>
        <dbReference type="PROSITE" id="PS50113"/>
    </source>
</evidence>
<comment type="caution">
    <text evidence="10">The sequence shown here is derived from an EMBL/GenBank/DDBJ whole genome shotgun (WGS) entry which is preliminary data.</text>
</comment>